<dbReference type="PANTHER" id="PTHR30012">
    <property type="entry name" value="GENERAL SECRETION PATHWAY PROTEIN"/>
    <property type="match status" value="1"/>
</dbReference>
<dbReference type="InterPro" id="IPR018076">
    <property type="entry name" value="T2SS_GspF_dom"/>
</dbReference>
<feature type="transmembrane region" description="Helical" evidence="6">
    <location>
        <begin position="160"/>
        <end position="186"/>
    </location>
</feature>
<dbReference type="EMBL" id="JASZZN010000014">
    <property type="protein sequence ID" value="MDM4017426.1"/>
    <property type="molecule type" value="Genomic_DNA"/>
</dbReference>
<evidence type="ECO:0000256" key="6">
    <source>
        <dbReference type="SAM" id="Phobius"/>
    </source>
</evidence>
<dbReference type="Pfam" id="PF00482">
    <property type="entry name" value="T2SSF"/>
    <property type="match status" value="1"/>
</dbReference>
<keyword evidence="9" id="KW-1185">Reference proteome</keyword>
<evidence type="ECO:0000256" key="3">
    <source>
        <dbReference type="ARBA" id="ARBA00022692"/>
    </source>
</evidence>
<feature type="transmembrane region" description="Helical" evidence="6">
    <location>
        <begin position="117"/>
        <end position="140"/>
    </location>
</feature>
<comment type="subcellular location">
    <subcellularLocation>
        <location evidence="1">Cell membrane</location>
        <topology evidence="1">Multi-pass membrane protein</topology>
    </subcellularLocation>
</comment>
<evidence type="ECO:0000313" key="9">
    <source>
        <dbReference type="Proteomes" id="UP001239462"/>
    </source>
</evidence>
<reference evidence="8 9" key="1">
    <citation type="submission" date="2023-06" db="EMBL/GenBank/DDBJ databases">
        <title>Roseiconus lacunae JC819 isolated from Gulf of Mannar region, Tamil Nadu.</title>
        <authorList>
            <person name="Pk S."/>
            <person name="Ch S."/>
            <person name="Ch V.R."/>
        </authorList>
    </citation>
    <scope>NUCLEOTIDE SEQUENCE [LARGE SCALE GENOMIC DNA]</scope>
    <source>
        <strain evidence="8 9">JC819</strain>
    </source>
</reference>
<keyword evidence="5 6" id="KW-0472">Membrane</keyword>
<evidence type="ECO:0000256" key="1">
    <source>
        <dbReference type="ARBA" id="ARBA00004651"/>
    </source>
</evidence>
<sequence>MTTQTPRLDDESFAMLLDEVSAMAAAGRSVIGGLAELDDRSLGKLGRAAQLVRARLIQGAPMADAIASLSGSYQTPVRLAIETMSRTGSTEPVRETVRLIREANEDRRRFRLAAINPTINVILAALVAFFVLPLILITTAELEPIKSRLSPTGLEIGRLFARNFALSAVATLAAISVLTGLLYWAFRRINHAQKEYQNDATFCRWLALQIDPPHTDANQHQQVAMTEPSGLAQAIETSATVIGEGYAQQWQPTAKAVAAGAVTEPSLAIPKEAPDLLRQCVVELATGQRSPTAIGIDLRRVAEFYAQKARRYRSWWVDFVLRAISIVLMLGVIFILIRSIWLPLSEVLEVMV</sequence>
<gene>
    <name evidence="8" type="ORF">QTN89_18400</name>
</gene>
<dbReference type="RefSeq" id="WP_289164892.1">
    <property type="nucleotide sequence ID" value="NZ_JASZZN010000014.1"/>
</dbReference>
<dbReference type="Proteomes" id="UP001239462">
    <property type="component" value="Unassembled WGS sequence"/>
</dbReference>
<organism evidence="8 9">
    <name type="scientific">Roseiconus lacunae</name>
    <dbReference type="NCBI Taxonomy" id="2605694"/>
    <lineage>
        <taxon>Bacteria</taxon>
        <taxon>Pseudomonadati</taxon>
        <taxon>Planctomycetota</taxon>
        <taxon>Planctomycetia</taxon>
        <taxon>Pirellulales</taxon>
        <taxon>Pirellulaceae</taxon>
        <taxon>Roseiconus</taxon>
    </lineage>
</organism>
<evidence type="ECO:0000313" key="8">
    <source>
        <dbReference type="EMBL" id="MDM4017426.1"/>
    </source>
</evidence>
<evidence type="ECO:0000256" key="4">
    <source>
        <dbReference type="ARBA" id="ARBA00022989"/>
    </source>
</evidence>
<name>A0ABT7PMB5_9BACT</name>
<protein>
    <submittedName>
        <fullName evidence="8">Type II secretion system F family protein</fullName>
    </submittedName>
</protein>
<evidence type="ECO:0000256" key="2">
    <source>
        <dbReference type="ARBA" id="ARBA00022475"/>
    </source>
</evidence>
<evidence type="ECO:0000259" key="7">
    <source>
        <dbReference type="Pfam" id="PF00482"/>
    </source>
</evidence>
<feature type="domain" description="Type II secretion system protein GspF" evidence="7">
    <location>
        <begin position="17"/>
        <end position="136"/>
    </location>
</feature>
<dbReference type="PANTHER" id="PTHR30012:SF0">
    <property type="entry name" value="TYPE II SECRETION SYSTEM PROTEIN F-RELATED"/>
    <property type="match status" value="1"/>
</dbReference>
<evidence type="ECO:0000256" key="5">
    <source>
        <dbReference type="ARBA" id="ARBA00023136"/>
    </source>
</evidence>
<feature type="transmembrane region" description="Helical" evidence="6">
    <location>
        <begin position="319"/>
        <end position="341"/>
    </location>
</feature>
<keyword evidence="4 6" id="KW-1133">Transmembrane helix</keyword>
<accession>A0ABT7PMB5</accession>
<keyword evidence="3 6" id="KW-0812">Transmembrane</keyword>
<keyword evidence="2" id="KW-1003">Cell membrane</keyword>
<proteinExistence type="predicted"/>
<comment type="caution">
    <text evidence="8">The sequence shown here is derived from an EMBL/GenBank/DDBJ whole genome shotgun (WGS) entry which is preliminary data.</text>
</comment>
<dbReference type="InterPro" id="IPR003004">
    <property type="entry name" value="GspF/PilC"/>
</dbReference>